<dbReference type="GO" id="GO:0005886">
    <property type="term" value="C:plasma membrane"/>
    <property type="evidence" value="ECO:0007669"/>
    <property type="project" value="UniProtKB-SubCell"/>
</dbReference>
<dbReference type="Proteomes" id="UP000003165">
    <property type="component" value="Unassembled WGS sequence"/>
</dbReference>
<comment type="caution">
    <text evidence="1">Lacks conserved residue(s) required for the propagation of feature annotation.</text>
</comment>
<dbReference type="EMBL" id="ACIS01000001">
    <property type="protein sequence ID" value="EEG10107.1"/>
    <property type="molecule type" value="Genomic_DNA"/>
</dbReference>
<evidence type="ECO:0000256" key="1">
    <source>
        <dbReference type="RuleBase" id="RU363076"/>
    </source>
</evidence>
<name>B9YYA4_9NEIS</name>
<gene>
    <name evidence="2" type="ORF">FuraDRAFT_0089</name>
</gene>
<keyword evidence="3" id="KW-1185">Reference proteome</keyword>
<dbReference type="PROSITE" id="PS50895">
    <property type="entry name" value="SURF1"/>
    <property type="match status" value="1"/>
</dbReference>
<proteinExistence type="inferred from homology"/>
<keyword evidence="1" id="KW-0812">Transmembrane</keyword>
<protein>
    <recommendedName>
        <fullName evidence="1">SURF1-like protein</fullName>
    </recommendedName>
</protein>
<comment type="subcellular location">
    <subcellularLocation>
        <location evidence="1">Cell membrane</location>
        <topology evidence="1">Multi-pass membrane protein</topology>
    </subcellularLocation>
</comment>
<keyword evidence="1" id="KW-1003">Cell membrane</keyword>
<comment type="similarity">
    <text evidence="1">Belongs to the SURF1 family.</text>
</comment>
<reference evidence="2 3" key="1">
    <citation type="submission" date="2009-02" db="EMBL/GenBank/DDBJ databases">
        <title>Sequencing of the draft genome and assembly of Lutiella nitroferrum 2002.</title>
        <authorList>
            <consortium name="US DOE Joint Genome Institute (JGI-PGF)"/>
            <person name="Lucas S."/>
            <person name="Copeland A."/>
            <person name="Lapidus A."/>
            <person name="Glavina del Rio T."/>
            <person name="Tice H."/>
            <person name="Bruce D."/>
            <person name="Goodwin L."/>
            <person name="Pitluck S."/>
            <person name="Larimer F."/>
            <person name="Land M.L."/>
            <person name="Hauser L."/>
            <person name="Coates J.D."/>
        </authorList>
    </citation>
    <scope>NUCLEOTIDE SEQUENCE [LARGE SCALE GENOMIC DNA]</scope>
    <source>
        <strain evidence="2 3">2002</strain>
    </source>
</reference>
<dbReference type="AlphaFoldDB" id="B9YYA4"/>
<keyword evidence="1" id="KW-0472">Membrane</keyword>
<organism evidence="2 3">
    <name type="scientific">Pseudogulbenkiania ferrooxidans 2002</name>
    <dbReference type="NCBI Taxonomy" id="279714"/>
    <lineage>
        <taxon>Bacteria</taxon>
        <taxon>Pseudomonadati</taxon>
        <taxon>Pseudomonadota</taxon>
        <taxon>Betaproteobacteria</taxon>
        <taxon>Neisseriales</taxon>
        <taxon>Chromobacteriaceae</taxon>
        <taxon>Pseudogulbenkiania</taxon>
    </lineage>
</organism>
<sequence>MAASLLLANSLLEGRPGVRVLVPLALADGSAVLVDRGWLVDARAGTPLPPLPAKLDGRWMPLPQRFTLPGALRGTQGRVDDVDPVQLARRLGRHLRGGVVVLGETTAPLRAWPARPPFDPRRHYGYALQWLLLGLCLIAGSVLLWRRT</sequence>
<accession>B9YYA4</accession>
<evidence type="ECO:0000313" key="2">
    <source>
        <dbReference type="EMBL" id="EEG10107.1"/>
    </source>
</evidence>
<dbReference type="InterPro" id="IPR002994">
    <property type="entry name" value="Surf1/Shy1"/>
</dbReference>
<evidence type="ECO:0000313" key="3">
    <source>
        <dbReference type="Proteomes" id="UP000003165"/>
    </source>
</evidence>
<comment type="caution">
    <text evidence="2">The sequence shown here is derived from an EMBL/GenBank/DDBJ whole genome shotgun (WGS) entry which is preliminary data.</text>
</comment>
<dbReference type="Pfam" id="PF02104">
    <property type="entry name" value="SURF1"/>
    <property type="match status" value="1"/>
</dbReference>
<dbReference type="eggNOG" id="COG3346">
    <property type="taxonomic scope" value="Bacteria"/>
</dbReference>
<keyword evidence="1" id="KW-1133">Transmembrane helix</keyword>
<feature type="transmembrane region" description="Helical" evidence="1">
    <location>
        <begin position="124"/>
        <end position="145"/>
    </location>
</feature>